<feature type="compositionally biased region" description="Basic and acidic residues" evidence="1">
    <location>
        <begin position="53"/>
        <end position="74"/>
    </location>
</feature>
<dbReference type="EMBL" id="LT907988">
    <property type="protein sequence ID" value="SOE49141.1"/>
    <property type="molecule type" value="Genomic_DNA"/>
</dbReference>
<protein>
    <submittedName>
        <fullName evidence="3">Uncharacterized protein</fullName>
    </submittedName>
</protein>
<keyword evidence="2" id="KW-0812">Transmembrane</keyword>
<accession>A0A1C3K1F0</accession>
<feature type="transmembrane region" description="Helical" evidence="2">
    <location>
        <begin position="16"/>
        <end position="35"/>
    </location>
</feature>
<keyword evidence="5" id="KW-1185">Reference proteome</keyword>
<keyword evidence="2" id="KW-0472">Membrane</keyword>
<dbReference type="EMBL" id="FLRC01000017">
    <property type="protein sequence ID" value="SBT25340.1"/>
    <property type="molecule type" value="Genomic_DNA"/>
</dbReference>
<evidence type="ECO:0000256" key="1">
    <source>
        <dbReference type="SAM" id="MobiDB-lite"/>
    </source>
</evidence>
<dbReference type="KEGG" id="odi:ODI_R1866"/>
<dbReference type="RefSeq" id="WP_067753123.1">
    <property type="nucleotide sequence ID" value="NZ_LT907988.1"/>
</dbReference>
<feature type="region of interest" description="Disordered" evidence="1">
    <location>
        <begin position="41"/>
        <end position="97"/>
    </location>
</feature>
<name>A0A1C3K1F0_9BURK</name>
<evidence type="ECO:0000313" key="3">
    <source>
        <dbReference type="EMBL" id="SBT25340.1"/>
    </source>
</evidence>
<keyword evidence="2" id="KW-1133">Transmembrane helix</keyword>
<reference evidence="4 5" key="2">
    <citation type="submission" date="2017-08" db="EMBL/GenBank/DDBJ databases">
        <authorList>
            <person name="de Groot N.N."/>
        </authorList>
    </citation>
    <scope>NUCLEOTIDE SEQUENCE [LARGE SCALE GENOMIC DNA]</scope>
    <source>
        <strain evidence="4">Orrdi1</strain>
    </source>
</reference>
<dbReference type="Proteomes" id="UP000078558">
    <property type="component" value="Chromosome I"/>
</dbReference>
<evidence type="ECO:0000313" key="5">
    <source>
        <dbReference type="Proteomes" id="UP000078558"/>
    </source>
</evidence>
<proteinExistence type="predicted"/>
<dbReference type="AlphaFoldDB" id="A0A1C3K1F0"/>
<gene>
    <name evidence="3" type="ORF">ODI_03643</name>
    <name evidence="4" type="ORF">ODI_R1866</name>
</gene>
<sequence length="97" mass="10600">MMAALALWLGRAWGKVQGWAIVALALLAAVGAVFLKGRREGREHAQAQAQADNARRDIAARDETIQAGQERADVENDIAGRPAGDARQRLHDDWSRD</sequence>
<feature type="compositionally biased region" description="Basic and acidic residues" evidence="1">
    <location>
        <begin position="84"/>
        <end position="97"/>
    </location>
</feature>
<dbReference type="STRING" id="1851544.ODI_03643"/>
<organism evidence="3 5">
    <name type="scientific">Orrella dioscoreae</name>
    <dbReference type="NCBI Taxonomy" id="1851544"/>
    <lineage>
        <taxon>Bacteria</taxon>
        <taxon>Pseudomonadati</taxon>
        <taxon>Pseudomonadota</taxon>
        <taxon>Betaproteobacteria</taxon>
        <taxon>Burkholderiales</taxon>
        <taxon>Alcaligenaceae</taxon>
        <taxon>Orrella</taxon>
    </lineage>
</organism>
<evidence type="ECO:0000256" key="2">
    <source>
        <dbReference type="SAM" id="Phobius"/>
    </source>
</evidence>
<reference evidence="3 5" key="1">
    <citation type="submission" date="2016-06" db="EMBL/GenBank/DDBJ databases">
        <authorList>
            <person name="Kjaerup R.B."/>
            <person name="Dalgaard T.S."/>
            <person name="Juul-Madsen H.R."/>
        </authorList>
    </citation>
    <scope>NUCLEOTIDE SEQUENCE [LARGE SCALE GENOMIC DNA]</scope>
    <source>
        <strain evidence="3">Orrdi1</strain>
    </source>
</reference>
<evidence type="ECO:0000313" key="4">
    <source>
        <dbReference type="EMBL" id="SOE49141.1"/>
    </source>
</evidence>